<dbReference type="GeneID" id="54324783"/>
<dbReference type="Proteomes" id="UP000324241">
    <property type="component" value="Unassembled WGS sequence"/>
</dbReference>
<proteinExistence type="predicted"/>
<comment type="caution">
    <text evidence="1">The sequence shown here is derived from an EMBL/GenBank/DDBJ whole genome shotgun (WGS) entry which is preliminary data.</text>
</comment>
<dbReference type="AlphaFoldDB" id="A0A5M9M723"/>
<evidence type="ECO:0000313" key="1">
    <source>
        <dbReference type="EMBL" id="KAA8641280.1"/>
    </source>
</evidence>
<dbReference type="EMBL" id="QUQM01000014">
    <property type="protein sequence ID" value="KAA8641280.1"/>
    <property type="molecule type" value="Genomic_DNA"/>
</dbReference>
<organism evidence="1 2">
    <name type="scientific">Aspergillus tanneri</name>
    <dbReference type="NCBI Taxonomy" id="1220188"/>
    <lineage>
        <taxon>Eukaryota</taxon>
        <taxon>Fungi</taxon>
        <taxon>Dikarya</taxon>
        <taxon>Ascomycota</taxon>
        <taxon>Pezizomycotina</taxon>
        <taxon>Eurotiomycetes</taxon>
        <taxon>Eurotiomycetidae</taxon>
        <taxon>Eurotiales</taxon>
        <taxon>Aspergillaceae</taxon>
        <taxon>Aspergillus</taxon>
        <taxon>Aspergillus subgen. Circumdati</taxon>
    </lineage>
</organism>
<accession>A0A5M9M723</accession>
<protein>
    <submittedName>
        <fullName evidence="1">Uncharacterized protein</fullName>
    </submittedName>
</protein>
<sequence>MPVPFLITVFDQLGELGVMLLRPSRPRLPRPATTLMDVGSRPNSLPAVVLSTDGRTSSGFCPFQGVASACFAANDFRCPGARAPQQGGVRCGLSSREDGDPGRGEILSPVMDLSHSSRVSMPASVAVVHGTVAP</sequence>
<gene>
    <name evidence="1" type="ORF">ATNIH1004_002081</name>
</gene>
<name>A0A5M9M723_9EURO</name>
<dbReference type="RefSeq" id="XP_033420642.1">
    <property type="nucleotide sequence ID" value="XM_033566776.1"/>
</dbReference>
<reference evidence="1 2" key="1">
    <citation type="submission" date="2019-08" db="EMBL/GenBank/DDBJ databases">
        <title>The genome sequence of a newly discovered highly antifungal drug resistant Aspergillus species, Aspergillus tanneri NIH 1004.</title>
        <authorList>
            <person name="Mounaud S."/>
            <person name="Singh I."/>
            <person name="Joardar V."/>
            <person name="Pakala S."/>
            <person name="Pakala S."/>
            <person name="Venepally P."/>
            <person name="Chung J.K."/>
            <person name="Losada L."/>
            <person name="Nierman W.C."/>
        </authorList>
    </citation>
    <scope>NUCLEOTIDE SEQUENCE [LARGE SCALE GENOMIC DNA]</scope>
    <source>
        <strain evidence="1 2">NIH1004</strain>
    </source>
</reference>
<evidence type="ECO:0000313" key="2">
    <source>
        <dbReference type="Proteomes" id="UP000324241"/>
    </source>
</evidence>